<keyword evidence="4" id="KW-0949">S-adenosyl-L-methionine</keyword>
<evidence type="ECO:0000313" key="6">
    <source>
        <dbReference type="EMBL" id="EKT81050.1"/>
    </source>
</evidence>
<keyword evidence="2" id="KW-0489">Methyltransferase</keyword>
<dbReference type="PANTHER" id="PTHR43667">
    <property type="entry name" value="CYCLOPROPANE-FATTY-ACYL-PHOSPHOLIPID SYNTHASE"/>
    <property type="match status" value="1"/>
</dbReference>
<dbReference type="SUPFAM" id="SSF53335">
    <property type="entry name" value="S-adenosyl-L-methionine-dependent methyltransferases"/>
    <property type="match status" value="1"/>
</dbReference>
<evidence type="ECO:0000313" key="7">
    <source>
        <dbReference type="Proteomes" id="UP000005951"/>
    </source>
</evidence>
<dbReference type="RefSeq" id="WP_005259107.1">
    <property type="nucleotide sequence ID" value="NZ_AJYC02000063.1"/>
</dbReference>
<gene>
    <name evidence="6" type="ORF">WSS_A20219</name>
</gene>
<sequence>MTVTVAAELDKALRPLVRGELPVHLTAWDGSTAGPVTAPRVVLRSPDALRRLLWNPGELGAAQAYVTGEIDVEGDLGEALAHVWAVARERGLNGVRPSPTTVAKVLRVAAKLGVVGGPLPAPATQANIRGRLHSLLRDRAAISHHYDLSNDFYALILDPQMAYSCAYFTRNAPGTPQNSDYELEDAQRDKLDLVCRKIGLEPGMRLLDVGCGWGSLSLHAAAEYGAHVVGVTISREQKAFIDKRIAERGLQDRVEIRLQDYREVPDGPFDAVASLEMGEHVGEKNYARYAQALYDNAKPGARVLIQQMSRTGHHPGGGPFIESFIAPDMTMRPVGESVAYLERAGLEVRDVHGLRDHYVWTVDAWLEKFESRWDDVVEMVGLEMARVWRLYLVGGGMSFEQGRMGVDQILAVKPTAAGRSLMPAVRVDSAGSGVLR</sequence>
<dbReference type="InterPro" id="IPR003333">
    <property type="entry name" value="CMAS"/>
</dbReference>
<dbReference type="GO" id="GO:0008168">
    <property type="term" value="F:methyltransferase activity"/>
    <property type="evidence" value="ECO:0007669"/>
    <property type="project" value="UniProtKB-KW"/>
</dbReference>
<comment type="caution">
    <text evidence="6">The sequence shown here is derived from an EMBL/GenBank/DDBJ whole genome shotgun (WGS) entry which is preliminary data.</text>
</comment>
<dbReference type="PANTHER" id="PTHR43667:SF1">
    <property type="entry name" value="CYCLOPROPANE-FATTY-ACYL-PHOSPHOLIPID SYNTHASE"/>
    <property type="match status" value="1"/>
</dbReference>
<evidence type="ECO:0000256" key="5">
    <source>
        <dbReference type="ARBA" id="ARBA00023098"/>
    </source>
</evidence>
<accession>K8XVB7</accession>
<dbReference type="InterPro" id="IPR029063">
    <property type="entry name" value="SAM-dependent_MTases_sf"/>
</dbReference>
<name>K8XVB7_RHOOP</name>
<dbReference type="InterPro" id="IPR050723">
    <property type="entry name" value="CFA/CMAS"/>
</dbReference>
<dbReference type="PIRSF" id="PIRSF003085">
    <property type="entry name" value="CMAS"/>
    <property type="match status" value="1"/>
</dbReference>
<proteinExistence type="inferred from homology"/>
<comment type="similarity">
    <text evidence="1">Belongs to the CFA/CMAS family.</text>
</comment>
<dbReference type="EMBL" id="AJYC02000063">
    <property type="protein sequence ID" value="EKT81050.1"/>
    <property type="molecule type" value="Genomic_DNA"/>
</dbReference>
<dbReference type="Pfam" id="PF02353">
    <property type="entry name" value="CMAS"/>
    <property type="match status" value="1"/>
</dbReference>
<dbReference type="Proteomes" id="UP000005951">
    <property type="component" value="Unassembled WGS sequence"/>
</dbReference>
<evidence type="ECO:0000256" key="2">
    <source>
        <dbReference type="ARBA" id="ARBA00022603"/>
    </source>
</evidence>
<dbReference type="GO" id="GO:0032259">
    <property type="term" value="P:methylation"/>
    <property type="evidence" value="ECO:0007669"/>
    <property type="project" value="UniProtKB-KW"/>
</dbReference>
<keyword evidence="5" id="KW-0443">Lipid metabolism</keyword>
<dbReference type="Gene3D" id="3.40.50.150">
    <property type="entry name" value="Vaccinia Virus protein VP39"/>
    <property type="match status" value="1"/>
</dbReference>
<dbReference type="CDD" id="cd02440">
    <property type="entry name" value="AdoMet_MTases"/>
    <property type="match status" value="1"/>
</dbReference>
<dbReference type="GO" id="GO:0008610">
    <property type="term" value="P:lipid biosynthetic process"/>
    <property type="evidence" value="ECO:0007669"/>
    <property type="project" value="InterPro"/>
</dbReference>
<dbReference type="AlphaFoldDB" id="K8XVB7"/>
<keyword evidence="3" id="KW-0808">Transferase</keyword>
<protein>
    <submittedName>
        <fullName evidence="6">Cyclopropane fatty acid synthase</fullName>
    </submittedName>
</protein>
<reference evidence="6 7" key="1">
    <citation type="journal article" date="2013" name="Genome Announc.">
        <title>Draft Genome Sequence of Rhodococcus opacus Strain M213 Shows a Diverse Catabolic Potential.</title>
        <authorList>
            <person name="Pathak A."/>
            <person name="Green S.J."/>
            <person name="Ogram A."/>
            <person name="Chauhan A."/>
        </authorList>
    </citation>
    <scope>NUCLEOTIDE SEQUENCE [LARGE SCALE GENOMIC DNA]</scope>
    <source>
        <strain evidence="6 7">M213</strain>
    </source>
</reference>
<evidence type="ECO:0000256" key="3">
    <source>
        <dbReference type="ARBA" id="ARBA00022679"/>
    </source>
</evidence>
<evidence type="ECO:0000256" key="1">
    <source>
        <dbReference type="ARBA" id="ARBA00010815"/>
    </source>
</evidence>
<evidence type="ECO:0000256" key="4">
    <source>
        <dbReference type="ARBA" id="ARBA00022691"/>
    </source>
</evidence>
<organism evidence="6 7">
    <name type="scientific">Rhodococcus opacus M213</name>
    <dbReference type="NCBI Taxonomy" id="1129896"/>
    <lineage>
        <taxon>Bacteria</taxon>
        <taxon>Bacillati</taxon>
        <taxon>Actinomycetota</taxon>
        <taxon>Actinomycetes</taxon>
        <taxon>Mycobacteriales</taxon>
        <taxon>Nocardiaceae</taxon>
        <taxon>Rhodococcus</taxon>
    </lineage>
</organism>